<name>A0A6G1EDC5_9ORYZ</name>
<feature type="region of interest" description="Disordered" evidence="1">
    <location>
        <begin position="95"/>
        <end position="118"/>
    </location>
</feature>
<accession>A0A6G1EDC5</accession>
<proteinExistence type="predicted"/>
<sequence length="151" mass="15975">MATDVVIYPEPDSPLHLAGSSPPAATRAAVGFSPYKASRRPAPFLPPHPVTAVCYLSPPASPPLRLGSSPVSTFAPDAIAAAILPRQRSSLLSARRRAGLRCPPPCSRRPSPGTFSHRPPRRVNLSAALAPSAVVAPAFSFFAVRRRGWHS</sequence>
<organism evidence="2 3">
    <name type="scientific">Oryza meyeriana var. granulata</name>
    <dbReference type="NCBI Taxonomy" id="110450"/>
    <lineage>
        <taxon>Eukaryota</taxon>
        <taxon>Viridiplantae</taxon>
        <taxon>Streptophyta</taxon>
        <taxon>Embryophyta</taxon>
        <taxon>Tracheophyta</taxon>
        <taxon>Spermatophyta</taxon>
        <taxon>Magnoliopsida</taxon>
        <taxon>Liliopsida</taxon>
        <taxon>Poales</taxon>
        <taxon>Poaceae</taxon>
        <taxon>BOP clade</taxon>
        <taxon>Oryzoideae</taxon>
        <taxon>Oryzeae</taxon>
        <taxon>Oryzinae</taxon>
        <taxon>Oryza</taxon>
        <taxon>Oryza meyeriana</taxon>
    </lineage>
</organism>
<evidence type="ECO:0000313" key="2">
    <source>
        <dbReference type="EMBL" id="KAF0922412.1"/>
    </source>
</evidence>
<comment type="caution">
    <text evidence="2">The sequence shown here is derived from an EMBL/GenBank/DDBJ whole genome shotgun (WGS) entry which is preliminary data.</text>
</comment>
<dbReference type="EMBL" id="SPHZ02000004">
    <property type="protein sequence ID" value="KAF0922412.1"/>
    <property type="molecule type" value="Genomic_DNA"/>
</dbReference>
<dbReference type="Proteomes" id="UP000479710">
    <property type="component" value="Unassembled WGS sequence"/>
</dbReference>
<reference evidence="2 3" key="1">
    <citation type="submission" date="2019-11" db="EMBL/GenBank/DDBJ databases">
        <title>Whole genome sequence of Oryza granulata.</title>
        <authorList>
            <person name="Li W."/>
        </authorList>
    </citation>
    <scope>NUCLEOTIDE SEQUENCE [LARGE SCALE GENOMIC DNA]</scope>
    <source>
        <strain evidence="3">cv. Menghai</strain>
        <tissue evidence="2">Leaf</tissue>
    </source>
</reference>
<evidence type="ECO:0000313" key="3">
    <source>
        <dbReference type="Proteomes" id="UP000479710"/>
    </source>
</evidence>
<gene>
    <name evidence="2" type="ORF">E2562_034655</name>
</gene>
<keyword evidence="3" id="KW-1185">Reference proteome</keyword>
<evidence type="ECO:0000256" key="1">
    <source>
        <dbReference type="SAM" id="MobiDB-lite"/>
    </source>
</evidence>
<dbReference type="AlphaFoldDB" id="A0A6G1EDC5"/>
<protein>
    <submittedName>
        <fullName evidence="2">Uncharacterized protein</fullName>
    </submittedName>
</protein>